<dbReference type="NCBIfam" id="TIGR00765">
    <property type="entry name" value="yihY_not_rbn"/>
    <property type="match status" value="1"/>
</dbReference>
<feature type="transmembrane region" description="Helical" evidence="6">
    <location>
        <begin position="189"/>
        <end position="212"/>
    </location>
</feature>
<proteinExistence type="predicted"/>
<evidence type="ECO:0000256" key="5">
    <source>
        <dbReference type="ARBA" id="ARBA00023136"/>
    </source>
</evidence>
<dbReference type="PANTHER" id="PTHR30213">
    <property type="entry name" value="INNER MEMBRANE PROTEIN YHJD"/>
    <property type="match status" value="1"/>
</dbReference>
<evidence type="ECO:0000313" key="7">
    <source>
        <dbReference type="EMBL" id="QXQ13368.1"/>
    </source>
</evidence>
<keyword evidence="5 6" id="KW-0472">Membrane</keyword>
<protein>
    <submittedName>
        <fullName evidence="7">Inner membrane protein YhjD</fullName>
    </submittedName>
</protein>
<sequence length="336" mass="35891">MPDPMGKLRQFRDRRPWLDHLIRAGGRYQDQRGDFYAAGITYYTVLALFPLLMVAFSAAGFVLAGNSDLLDQIRERITENIPGEMGSQINDLINQAISSRTGVGVIGLVGALYAGLGWMGNLRAALTEQWEQKHDDAGFAATKLSDLGALIGTALAIVVSLALSALSAGPIITRLLDLAHLGDAPGVSLLLRAASIAVSILASWALFTWVIARLPREPVTVRSAMRAGLLAAAVFEVFKQLGAFYLKSVLSSPAGVAFGPILGIMVFGFISWRILLFATAWAATAKENLALTHVPAPEPVVIRPRVEVRPAASVWAGIALFGAGALAALGLRRRRQ</sequence>
<feature type="transmembrane region" description="Helical" evidence="6">
    <location>
        <begin position="147"/>
        <end position="168"/>
    </location>
</feature>
<feature type="transmembrane region" description="Helical" evidence="6">
    <location>
        <begin position="312"/>
        <end position="331"/>
    </location>
</feature>
<dbReference type="NCBIfam" id="TIGR00766">
    <property type="entry name" value="inner membrane protein YhjD"/>
    <property type="match status" value="1"/>
</dbReference>
<dbReference type="InterPro" id="IPR005274">
    <property type="entry name" value="IM_pro_YhjD"/>
</dbReference>
<feature type="transmembrane region" description="Helical" evidence="6">
    <location>
        <begin position="40"/>
        <end position="64"/>
    </location>
</feature>
<dbReference type="Pfam" id="PF03631">
    <property type="entry name" value="Virul_fac_BrkB"/>
    <property type="match status" value="1"/>
</dbReference>
<keyword evidence="8" id="KW-1185">Reference proteome</keyword>
<evidence type="ECO:0000256" key="2">
    <source>
        <dbReference type="ARBA" id="ARBA00022475"/>
    </source>
</evidence>
<feature type="transmembrane region" description="Helical" evidence="6">
    <location>
        <begin position="258"/>
        <end position="283"/>
    </location>
</feature>
<keyword evidence="2" id="KW-1003">Cell membrane</keyword>
<name>A0ABX8S695_9ACTN</name>
<comment type="subcellular location">
    <subcellularLocation>
        <location evidence="1">Cell membrane</location>
        <topology evidence="1">Multi-pass membrane protein</topology>
    </subcellularLocation>
</comment>
<dbReference type="EMBL" id="CP079105">
    <property type="protein sequence ID" value="QXQ13368.1"/>
    <property type="molecule type" value="Genomic_DNA"/>
</dbReference>
<evidence type="ECO:0000256" key="1">
    <source>
        <dbReference type="ARBA" id="ARBA00004651"/>
    </source>
</evidence>
<dbReference type="Proteomes" id="UP000887023">
    <property type="component" value="Chromosome"/>
</dbReference>
<reference evidence="7" key="1">
    <citation type="submission" date="2021-07" db="EMBL/GenBank/DDBJ databases">
        <title>Candidatus Kaistella beijingensis sp. nov. isolated from a municipal wastewater treatment plant is involved in sludge foaming.</title>
        <authorList>
            <person name="Song Y."/>
            <person name="Liu S.-J."/>
        </authorList>
    </citation>
    <scope>NUCLEOTIDE SEQUENCE</scope>
    <source>
        <strain evidence="7">DSM 43998</strain>
    </source>
</reference>
<organism evidence="7 8">
    <name type="scientific">Skermania pinensis</name>
    <dbReference type="NCBI Taxonomy" id="39122"/>
    <lineage>
        <taxon>Bacteria</taxon>
        <taxon>Bacillati</taxon>
        <taxon>Actinomycetota</taxon>
        <taxon>Actinomycetes</taxon>
        <taxon>Mycobacteriales</taxon>
        <taxon>Gordoniaceae</taxon>
        <taxon>Skermania</taxon>
    </lineage>
</organism>
<feature type="transmembrane region" description="Helical" evidence="6">
    <location>
        <begin position="224"/>
        <end position="246"/>
    </location>
</feature>
<evidence type="ECO:0000256" key="4">
    <source>
        <dbReference type="ARBA" id="ARBA00022989"/>
    </source>
</evidence>
<evidence type="ECO:0000313" key="8">
    <source>
        <dbReference type="Proteomes" id="UP000887023"/>
    </source>
</evidence>
<feature type="transmembrane region" description="Helical" evidence="6">
    <location>
        <begin position="102"/>
        <end position="120"/>
    </location>
</feature>
<dbReference type="PANTHER" id="PTHR30213:SF1">
    <property type="entry name" value="INNER MEMBRANE PROTEIN YHJD"/>
    <property type="match status" value="1"/>
</dbReference>
<dbReference type="PIRSF" id="PIRSF035875">
    <property type="entry name" value="RNase_BN"/>
    <property type="match status" value="1"/>
</dbReference>
<accession>A0ABX8S695</accession>
<evidence type="ECO:0000256" key="6">
    <source>
        <dbReference type="SAM" id="Phobius"/>
    </source>
</evidence>
<dbReference type="InterPro" id="IPR017039">
    <property type="entry name" value="Virul_fac_BrkB"/>
</dbReference>
<dbReference type="RefSeq" id="WP_066472523.1">
    <property type="nucleotide sequence ID" value="NZ_CBCRUZ010000016.1"/>
</dbReference>
<keyword evidence="4 6" id="KW-1133">Transmembrane helix</keyword>
<gene>
    <name evidence="7" type="primary">yhjD</name>
    <name evidence="7" type="ORF">KV203_16110</name>
</gene>
<keyword evidence="3 6" id="KW-0812">Transmembrane</keyword>
<evidence type="ECO:0000256" key="3">
    <source>
        <dbReference type="ARBA" id="ARBA00022692"/>
    </source>
</evidence>